<protein>
    <recommendedName>
        <fullName evidence="3">Protein HflK</fullName>
    </recommendedName>
</protein>
<keyword evidence="3" id="KW-0812">Transmembrane</keyword>
<dbReference type="InterPro" id="IPR036013">
    <property type="entry name" value="Band_7/SPFH_dom_sf"/>
</dbReference>
<feature type="compositionally biased region" description="Low complexity" evidence="4">
    <location>
        <begin position="1"/>
        <end position="11"/>
    </location>
</feature>
<keyword evidence="3" id="KW-1133">Transmembrane helix</keyword>
<feature type="compositionally biased region" description="Basic and acidic residues" evidence="4">
    <location>
        <begin position="17"/>
        <end position="43"/>
    </location>
</feature>
<dbReference type="GO" id="GO:0008233">
    <property type="term" value="F:peptidase activity"/>
    <property type="evidence" value="ECO:0007669"/>
    <property type="project" value="UniProtKB-KW"/>
</dbReference>
<comment type="caution">
    <text evidence="6">The sequence shown here is derived from an EMBL/GenBank/DDBJ whole genome shotgun (WGS) entry which is preliminary data.</text>
</comment>
<comment type="function">
    <text evidence="3">HflC and HflK could encode or regulate a protease.</text>
</comment>
<gene>
    <name evidence="6" type="ORF">QO010_001411</name>
</gene>
<evidence type="ECO:0000313" key="6">
    <source>
        <dbReference type="EMBL" id="MDQ0463640.1"/>
    </source>
</evidence>
<evidence type="ECO:0000256" key="2">
    <source>
        <dbReference type="ARBA" id="ARBA00006971"/>
    </source>
</evidence>
<dbReference type="CDD" id="cd03404">
    <property type="entry name" value="SPFH_HflK"/>
    <property type="match status" value="1"/>
</dbReference>
<dbReference type="SUPFAM" id="SSF117892">
    <property type="entry name" value="Band 7/SPFH domain"/>
    <property type="match status" value="1"/>
</dbReference>
<dbReference type="NCBIfam" id="TIGR01933">
    <property type="entry name" value="hflK"/>
    <property type="match status" value="1"/>
</dbReference>
<dbReference type="EMBL" id="JAUSVS010000002">
    <property type="protein sequence ID" value="MDQ0463640.1"/>
    <property type="molecule type" value="Genomic_DNA"/>
</dbReference>
<proteinExistence type="inferred from homology"/>
<keyword evidence="7" id="KW-1185">Reference proteome</keyword>
<keyword evidence="3" id="KW-0472">Membrane</keyword>
<dbReference type="Proteomes" id="UP001228905">
    <property type="component" value="Unassembled WGS sequence"/>
</dbReference>
<comment type="similarity">
    <text evidence="2 3">Belongs to the band 7/mec-2 family. HflK subfamily.</text>
</comment>
<dbReference type="RefSeq" id="WP_307347739.1">
    <property type="nucleotide sequence ID" value="NZ_JAUSVS010000002.1"/>
</dbReference>
<evidence type="ECO:0000259" key="5">
    <source>
        <dbReference type="SMART" id="SM00244"/>
    </source>
</evidence>
<sequence length="391" mass="41708">MPWNDNANPGPWGAPPPDKEPGKKPDKASGDRPSPDREPERGPPPRRLPPPSGNPPPDLDELLRRLNQTFRRLTGGGGGNPLGGEGGAGIDQRTIYIVAGAVVALWVFSGIYIVQPTYKAVLMTFGAYTGDTGPGLHYHLPWPLQSVKQIDFTTLRTTAIGTISADDSVQPSDNSTLMLTGDENIVDLSFTVQWRVKDAGRFVFNIDNQAQLLTTVAESAMREVVGRTPLSPIISTGRGQVEDQTAALMQRILDSYGAGVTIVAVQIKESGPPKAVADAFVEVASAKQDAQKMANQAQGQAAKIVQDAKGYQAQVVQEAQGEAARFNSVYAQYKLAPGVTRQRLYIETMQKVLAGSTKVIVDSKGASAPIILPPDVFRPRAPVAQAPGAAQ</sequence>
<feature type="domain" description="Band 7" evidence="5">
    <location>
        <begin position="109"/>
        <end position="284"/>
    </location>
</feature>
<dbReference type="Pfam" id="PF01145">
    <property type="entry name" value="Band_7"/>
    <property type="match status" value="1"/>
</dbReference>
<feature type="transmembrane region" description="Helical" evidence="3">
    <location>
        <begin position="95"/>
        <end position="114"/>
    </location>
</feature>
<dbReference type="Gene3D" id="3.30.479.30">
    <property type="entry name" value="Band 7 domain"/>
    <property type="match status" value="1"/>
</dbReference>
<feature type="region of interest" description="Disordered" evidence="4">
    <location>
        <begin position="1"/>
        <end position="61"/>
    </location>
</feature>
<dbReference type="GO" id="GO:0006508">
    <property type="term" value="P:proteolysis"/>
    <property type="evidence" value="ECO:0007669"/>
    <property type="project" value="UniProtKB-KW"/>
</dbReference>
<accession>A0ABU0INT0</accession>
<name>A0ABU0INT0_9CAUL</name>
<feature type="compositionally biased region" description="Pro residues" evidence="4">
    <location>
        <begin position="45"/>
        <end position="57"/>
    </location>
</feature>
<evidence type="ECO:0000256" key="1">
    <source>
        <dbReference type="ARBA" id="ARBA00004167"/>
    </source>
</evidence>
<evidence type="ECO:0000256" key="3">
    <source>
        <dbReference type="RuleBase" id="RU364113"/>
    </source>
</evidence>
<keyword evidence="6" id="KW-0645">Protease</keyword>
<dbReference type="PANTHER" id="PTHR42911">
    <property type="entry name" value="MODULATOR OF FTSH PROTEASE HFLC"/>
    <property type="match status" value="1"/>
</dbReference>
<organism evidence="6 7">
    <name type="scientific">Caulobacter ginsengisoli</name>
    <dbReference type="NCBI Taxonomy" id="400775"/>
    <lineage>
        <taxon>Bacteria</taxon>
        <taxon>Pseudomonadati</taxon>
        <taxon>Pseudomonadota</taxon>
        <taxon>Alphaproteobacteria</taxon>
        <taxon>Caulobacterales</taxon>
        <taxon>Caulobacteraceae</taxon>
        <taxon>Caulobacter</taxon>
    </lineage>
</organism>
<comment type="subunit">
    <text evidence="3">HflC and HflK may interact to form a multimeric complex.</text>
</comment>
<dbReference type="InterPro" id="IPR001107">
    <property type="entry name" value="Band_7"/>
</dbReference>
<evidence type="ECO:0000313" key="7">
    <source>
        <dbReference type="Proteomes" id="UP001228905"/>
    </source>
</evidence>
<reference evidence="6 7" key="1">
    <citation type="submission" date="2023-07" db="EMBL/GenBank/DDBJ databases">
        <title>Genomic Encyclopedia of Type Strains, Phase IV (KMG-IV): sequencing the most valuable type-strain genomes for metagenomic binning, comparative biology and taxonomic classification.</title>
        <authorList>
            <person name="Goeker M."/>
        </authorList>
    </citation>
    <scope>NUCLEOTIDE SEQUENCE [LARGE SCALE GENOMIC DNA]</scope>
    <source>
        <strain evidence="6 7">DSM 18695</strain>
    </source>
</reference>
<evidence type="ECO:0000256" key="4">
    <source>
        <dbReference type="SAM" id="MobiDB-lite"/>
    </source>
</evidence>
<dbReference type="SMART" id="SM00244">
    <property type="entry name" value="PHB"/>
    <property type="match status" value="1"/>
</dbReference>
<comment type="subcellular location">
    <subcellularLocation>
        <location evidence="1">Membrane</location>
        <topology evidence="1">Single-pass membrane protein</topology>
    </subcellularLocation>
</comment>
<dbReference type="InterPro" id="IPR010201">
    <property type="entry name" value="HflK"/>
</dbReference>
<keyword evidence="6" id="KW-0378">Hydrolase</keyword>
<dbReference type="PANTHER" id="PTHR42911:SF1">
    <property type="entry name" value="MODULATOR OF FTSH PROTEASE HFLC"/>
    <property type="match status" value="1"/>
</dbReference>